<gene>
    <name evidence="2" type="ORF">PanWU01x14_014070</name>
</gene>
<keyword evidence="3" id="KW-1185">Reference proteome</keyword>
<dbReference type="Pfam" id="PF13456">
    <property type="entry name" value="RVT_3"/>
    <property type="match status" value="1"/>
</dbReference>
<evidence type="ECO:0000313" key="2">
    <source>
        <dbReference type="EMBL" id="PON79291.1"/>
    </source>
</evidence>
<dbReference type="Proteomes" id="UP000237105">
    <property type="component" value="Unassembled WGS sequence"/>
</dbReference>
<accession>A0A2P5E170</accession>
<protein>
    <recommendedName>
        <fullName evidence="1">RNase H type-1 domain-containing protein</fullName>
    </recommendedName>
</protein>
<organism evidence="2 3">
    <name type="scientific">Parasponia andersonii</name>
    <name type="common">Sponia andersonii</name>
    <dbReference type="NCBI Taxonomy" id="3476"/>
    <lineage>
        <taxon>Eukaryota</taxon>
        <taxon>Viridiplantae</taxon>
        <taxon>Streptophyta</taxon>
        <taxon>Embryophyta</taxon>
        <taxon>Tracheophyta</taxon>
        <taxon>Spermatophyta</taxon>
        <taxon>Magnoliopsida</taxon>
        <taxon>eudicotyledons</taxon>
        <taxon>Gunneridae</taxon>
        <taxon>Pentapetalae</taxon>
        <taxon>rosids</taxon>
        <taxon>fabids</taxon>
        <taxon>Rosales</taxon>
        <taxon>Cannabaceae</taxon>
        <taxon>Parasponia</taxon>
    </lineage>
</organism>
<reference evidence="3" key="1">
    <citation type="submission" date="2016-06" db="EMBL/GenBank/DDBJ databases">
        <title>Parallel loss of symbiosis genes in relatives of nitrogen-fixing non-legume Parasponia.</title>
        <authorList>
            <person name="Van Velzen R."/>
            <person name="Holmer R."/>
            <person name="Bu F."/>
            <person name="Rutten L."/>
            <person name="Van Zeijl A."/>
            <person name="Liu W."/>
            <person name="Santuari L."/>
            <person name="Cao Q."/>
            <person name="Sharma T."/>
            <person name="Shen D."/>
            <person name="Roswanjaya Y."/>
            <person name="Wardhani T."/>
            <person name="Kalhor M.S."/>
            <person name="Jansen J."/>
            <person name="Van den Hoogen J."/>
            <person name="Gungor B."/>
            <person name="Hartog M."/>
            <person name="Hontelez J."/>
            <person name="Verver J."/>
            <person name="Yang W.-C."/>
            <person name="Schijlen E."/>
            <person name="Repin R."/>
            <person name="Schilthuizen M."/>
            <person name="Schranz E."/>
            <person name="Heidstra R."/>
            <person name="Miyata K."/>
            <person name="Fedorova E."/>
            <person name="Kohlen W."/>
            <person name="Bisseling T."/>
            <person name="Smit S."/>
            <person name="Geurts R."/>
        </authorList>
    </citation>
    <scope>NUCLEOTIDE SEQUENCE [LARGE SCALE GENOMIC DNA]</scope>
    <source>
        <strain evidence="3">cv. WU1-14</strain>
    </source>
</reference>
<dbReference type="EMBL" id="JXTB01000005">
    <property type="protein sequence ID" value="PON79291.1"/>
    <property type="molecule type" value="Genomic_DNA"/>
</dbReference>
<evidence type="ECO:0000313" key="3">
    <source>
        <dbReference type="Proteomes" id="UP000237105"/>
    </source>
</evidence>
<comment type="caution">
    <text evidence="2">The sequence shown here is derived from an EMBL/GenBank/DDBJ whole genome shotgun (WGS) entry which is preliminary data.</text>
</comment>
<proteinExistence type="predicted"/>
<sequence>MVFYRWLLVWQIGELVVRRSVFVVAMQMRILLMHYFSVFIRCFETLAVVLWQLWNERNHAKHGLQCLGPSEGRESGICRWGVLELAQWLDMVVDLLAKRFPCLVEPFVAELMAIRKALSCCRTKGVHIWEVESDCLSAVSAVTSLADHP</sequence>
<feature type="domain" description="RNase H type-1" evidence="1">
    <location>
        <begin position="92"/>
        <end position="146"/>
    </location>
</feature>
<name>A0A2P5E170_PARAD</name>
<dbReference type="OrthoDB" id="10515874at2759"/>
<dbReference type="GO" id="GO:0004523">
    <property type="term" value="F:RNA-DNA hybrid ribonuclease activity"/>
    <property type="evidence" value="ECO:0007669"/>
    <property type="project" value="InterPro"/>
</dbReference>
<dbReference type="InterPro" id="IPR002156">
    <property type="entry name" value="RNaseH_domain"/>
</dbReference>
<evidence type="ECO:0000259" key="1">
    <source>
        <dbReference type="Pfam" id="PF13456"/>
    </source>
</evidence>
<dbReference type="GO" id="GO:0003676">
    <property type="term" value="F:nucleic acid binding"/>
    <property type="evidence" value="ECO:0007669"/>
    <property type="project" value="InterPro"/>
</dbReference>
<dbReference type="AlphaFoldDB" id="A0A2P5E170"/>